<comment type="caution">
    <text evidence="2">The sequence shown here is derived from an EMBL/GenBank/DDBJ whole genome shotgun (WGS) entry which is preliminary data.</text>
</comment>
<evidence type="ECO:0000313" key="2">
    <source>
        <dbReference type="EMBL" id="PRW63210.1"/>
    </source>
</evidence>
<dbReference type="RefSeq" id="WP_106113982.1">
    <property type="nucleotide sequence ID" value="NZ_PVSR01000018.1"/>
</dbReference>
<dbReference type="AlphaFoldDB" id="A0A2T0GVU1"/>
<keyword evidence="3" id="KW-1185">Reference proteome</keyword>
<dbReference type="InParanoid" id="A0A2T0GVU1"/>
<dbReference type="Pfam" id="PF04073">
    <property type="entry name" value="tRNA_edit"/>
    <property type="match status" value="1"/>
</dbReference>
<dbReference type="STRING" id="1050202.GCA_000384035_02745"/>
<accession>A0A2T0GVU1</accession>
<name>A0A2T0GVU1_ACTMO</name>
<feature type="domain" description="YbaK/aminoacyl-tRNA synthetase-associated" evidence="1">
    <location>
        <begin position="44"/>
        <end position="168"/>
    </location>
</feature>
<gene>
    <name evidence="2" type="ORF">CEP50_11685</name>
</gene>
<dbReference type="InterPro" id="IPR036754">
    <property type="entry name" value="YbaK/aa-tRNA-synt-asso_dom_sf"/>
</dbReference>
<dbReference type="GO" id="GO:0002161">
    <property type="term" value="F:aminoacyl-tRNA deacylase activity"/>
    <property type="evidence" value="ECO:0007669"/>
    <property type="project" value="InterPro"/>
</dbReference>
<dbReference type="InterPro" id="IPR007214">
    <property type="entry name" value="YbaK/aa-tRNA-synth-assoc-dom"/>
</dbReference>
<evidence type="ECO:0000313" key="3">
    <source>
        <dbReference type="Proteomes" id="UP000239352"/>
    </source>
</evidence>
<sequence>MSLPSINGLRSLPATEHPELLAPPVAEALSEWPHASAVAVAEIEPSVADTAALMSALEAPLSVAANCVVVAGRRRGEERIAACVVRADRQVDVNDTVKRTLDVRKSSFLDLDRAVEETGMEYGGITPLGLPDSWRVLVDGAVRDVEVAIIGSGTRRSKLLLSGKSLTELPRAEVLDDLARGAT</sequence>
<dbReference type="SUPFAM" id="SSF55826">
    <property type="entry name" value="YbaK/ProRS associated domain"/>
    <property type="match status" value="1"/>
</dbReference>
<dbReference type="Gene3D" id="3.90.960.10">
    <property type="entry name" value="YbaK/aminoacyl-tRNA synthetase-associated domain"/>
    <property type="match status" value="1"/>
</dbReference>
<evidence type="ECO:0000259" key="1">
    <source>
        <dbReference type="Pfam" id="PF04073"/>
    </source>
</evidence>
<dbReference type="EMBL" id="PVSR01000018">
    <property type="protein sequence ID" value="PRW63210.1"/>
    <property type="molecule type" value="Genomic_DNA"/>
</dbReference>
<proteinExistence type="predicted"/>
<dbReference type="Proteomes" id="UP000239352">
    <property type="component" value="Unassembled WGS sequence"/>
</dbReference>
<organism evidence="2 3">
    <name type="scientific">Actinopolyspora mortivallis</name>
    <dbReference type="NCBI Taxonomy" id="33906"/>
    <lineage>
        <taxon>Bacteria</taxon>
        <taxon>Bacillati</taxon>
        <taxon>Actinomycetota</taxon>
        <taxon>Actinomycetes</taxon>
        <taxon>Actinopolysporales</taxon>
        <taxon>Actinopolysporaceae</taxon>
        <taxon>Actinopolyspora</taxon>
    </lineage>
</organism>
<protein>
    <recommendedName>
        <fullName evidence="1">YbaK/aminoacyl-tRNA synthetase-associated domain-containing protein</fullName>
    </recommendedName>
</protein>
<reference evidence="2 3" key="1">
    <citation type="submission" date="2018-03" db="EMBL/GenBank/DDBJ databases">
        <title>Actinopolyspora mortivallis from Sahara, screening for active biomolecules.</title>
        <authorList>
            <person name="Selama O."/>
            <person name="Wellington E.M.H."/>
            <person name="Hacene H."/>
        </authorList>
    </citation>
    <scope>NUCLEOTIDE SEQUENCE [LARGE SCALE GENOMIC DNA]</scope>
    <source>
        <strain evidence="2 3">M5A</strain>
    </source>
</reference>